<feature type="transmembrane region" description="Helical" evidence="2">
    <location>
        <begin position="825"/>
        <end position="851"/>
    </location>
</feature>
<organism evidence="3 4">
    <name type="scientific">Mycena pura</name>
    <dbReference type="NCBI Taxonomy" id="153505"/>
    <lineage>
        <taxon>Eukaryota</taxon>
        <taxon>Fungi</taxon>
        <taxon>Dikarya</taxon>
        <taxon>Basidiomycota</taxon>
        <taxon>Agaricomycotina</taxon>
        <taxon>Agaricomycetes</taxon>
        <taxon>Agaricomycetidae</taxon>
        <taxon>Agaricales</taxon>
        <taxon>Marasmiineae</taxon>
        <taxon>Mycenaceae</taxon>
        <taxon>Mycena</taxon>
    </lineage>
</organism>
<sequence>MPSTRPLPLNLFTHLRRDGIHSSYSQPRLVRTGRGISSYEFLSDIERGHVDVRLETMGGSAVPLGFMAVEDLCSWITDKAAPSLKAARITDIAWWQETAGLQHQWILLRFEHMDAIGDLHVHYLRLERAGMMAWNRRAIDKAKISEDAEVSNSGFVEENLLFCALCRKRDTEILPAGIGDLAIPAFQDFLDQKWRGPPATLADLARYLKVIVSLEPNYTLWMSNCFWFSRLIIHVIGLRHYSFPLIATQINPLRFSVPTPYSEEYLTWSNPGPSERPHPNSRRVPDREQASLAEEHRQRHDPSSIGVLFRFLHYEERQNGILMFRRIVWICFSLPSLGIAALVVYKLTRRHMDSQEGSSGMLKAVDLLTIVASVGTFIGLPVLAACMFLFLPIARVLVALLTRWLIRTPTARLVEFIERTSDRPDSARGEFLPAKIPFFPAIHIWRGSFRRYLARINTGRRKLPAPWEQEAQIYLPARQDYNAALQQMHGEPSPEGVPPRKRTALEWLSTSTVFIYFLLGIWIEELKVVMQIQDIPWTNRADWEEPPESPATPDDELGAASHWPSQASYSILPPGSMTIEELCRWIANSADPSFRAAHITDVAWWEKKRRRKHQWILLRLEHTAPSGDICVSYLRLQPAGWHVPGFRRAIDQATIFDCLDVSNPRFLYRNELLVALCQTPDCEILPPEMNMAAMGAFRSFLDHKWRGPPATLGHLTQYLQAIGAMELDGSLWTRNHFFSRIIIHMIGLRHYSFPFIVFPNDPLTLDFVGPYRIGGKNHPLANVVKFRAEAELWEAHDPSSIGLLFRLLHYEEWQNASVMLLPLFYAHYALILAAGVMMGIGSFTVLMYFILAFQNPGLAASLFRLYIVSLALGAIAVPALVPPLIKRCIAFVAKRRIRVSTARLVSDLERIYESTTESARGDLIPPEIPYTRVKGKRKKTFYRVDPAIPPVLPTPWPFDSQIYGPARQEYDAALCTLRSQEPRLILQKALLSLLSQQKSRKTKSRLSAAVLAAENELKKPVPGDDSEESAPTLASTGVPLGSELLLWSYCWNDNSCFIDAPLEALFRAFVFLDKDARAELMQVVREESPESGLRSIIEHFWLRLGCIGGMHGDHPPELSNSEASLMDTLLAGQECVKSFLASGGKWESAIYNPGMASISSVWLKKMVEIDTTTHVQVYFSVAHTTTRVCPAQHTTTQTHPLLSSDDFVFCLDFITAQAYANQESGLLSLQDCLLHTIPRIRNANHNGNGPAYRTLHDAEKSPCSCEGCTESAVVDSVTTSWPLILRIQPLWNSAHYPEYAHLPQMACPLSLSLGPEVEYALVALVDFLSGERSGPTAAVGHYVAKTRVGDSTYFYDDMENGGRLRKLGPLPLLTDDDPETKYVFYTRTSKANRTTRSVAEIAADLAKAPVQLKPATVLYDDWDPELDPPAVVGGGRQL</sequence>
<evidence type="ECO:0000256" key="2">
    <source>
        <dbReference type="SAM" id="Phobius"/>
    </source>
</evidence>
<feature type="transmembrane region" description="Helical" evidence="2">
    <location>
        <begin position="327"/>
        <end position="347"/>
    </location>
</feature>
<keyword evidence="2" id="KW-1133">Transmembrane helix</keyword>
<feature type="region of interest" description="Disordered" evidence="1">
    <location>
        <begin position="540"/>
        <end position="559"/>
    </location>
</feature>
<feature type="region of interest" description="Disordered" evidence="1">
    <location>
        <begin position="268"/>
        <end position="299"/>
    </location>
</feature>
<protein>
    <submittedName>
        <fullName evidence="3">Uncharacterized protein</fullName>
    </submittedName>
</protein>
<dbReference type="EMBL" id="JARJCW010000063">
    <property type="protein sequence ID" value="KAJ7200417.1"/>
    <property type="molecule type" value="Genomic_DNA"/>
</dbReference>
<keyword evidence="4" id="KW-1185">Reference proteome</keyword>
<reference evidence="3" key="1">
    <citation type="submission" date="2023-03" db="EMBL/GenBank/DDBJ databases">
        <title>Massive genome expansion in bonnet fungi (Mycena s.s.) driven by repeated elements and novel gene families across ecological guilds.</title>
        <authorList>
            <consortium name="Lawrence Berkeley National Laboratory"/>
            <person name="Harder C.B."/>
            <person name="Miyauchi S."/>
            <person name="Viragh M."/>
            <person name="Kuo A."/>
            <person name="Thoen E."/>
            <person name="Andreopoulos B."/>
            <person name="Lu D."/>
            <person name="Skrede I."/>
            <person name="Drula E."/>
            <person name="Henrissat B."/>
            <person name="Morin E."/>
            <person name="Kohler A."/>
            <person name="Barry K."/>
            <person name="LaButti K."/>
            <person name="Morin E."/>
            <person name="Salamov A."/>
            <person name="Lipzen A."/>
            <person name="Mereny Z."/>
            <person name="Hegedus B."/>
            <person name="Baldrian P."/>
            <person name="Stursova M."/>
            <person name="Weitz H."/>
            <person name="Taylor A."/>
            <person name="Grigoriev I.V."/>
            <person name="Nagy L.G."/>
            <person name="Martin F."/>
            <person name="Kauserud H."/>
        </authorList>
    </citation>
    <scope>NUCLEOTIDE SEQUENCE</scope>
    <source>
        <strain evidence="3">9144</strain>
    </source>
</reference>
<proteinExistence type="predicted"/>
<feature type="transmembrane region" description="Helical" evidence="2">
    <location>
        <begin position="367"/>
        <end position="398"/>
    </location>
</feature>
<feature type="compositionally biased region" description="Basic and acidic residues" evidence="1">
    <location>
        <begin position="275"/>
        <end position="299"/>
    </location>
</feature>
<evidence type="ECO:0000313" key="3">
    <source>
        <dbReference type="EMBL" id="KAJ7200417.1"/>
    </source>
</evidence>
<evidence type="ECO:0000256" key="1">
    <source>
        <dbReference type="SAM" id="MobiDB-lite"/>
    </source>
</evidence>
<feature type="transmembrane region" description="Helical" evidence="2">
    <location>
        <begin position="863"/>
        <end position="885"/>
    </location>
</feature>
<comment type="caution">
    <text evidence="3">The sequence shown here is derived from an EMBL/GenBank/DDBJ whole genome shotgun (WGS) entry which is preliminary data.</text>
</comment>
<evidence type="ECO:0000313" key="4">
    <source>
        <dbReference type="Proteomes" id="UP001219525"/>
    </source>
</evidence>
<keyword evidence="2" id="KW-0472">Membrane</keyword>
<keyword evidence="2" id="KW-0812">Transmembrane</keyword>
<name>A0AAD6V1N5_9AGAR</name>
<gene>
    <name evidence="3" type="ORF">GGX14DRAFT_572180</name>
</gene>
<accession>A0AAD6V1N5</accession>
<dbReference type="Proteomes" id="UP001219525">
    <property type="component" value="Unassembled WGS sequence"/>
</dbReference>